<evidence type="ECO:0000256" key="3">
    <source>
        <dbReference type="ARBA" id="ARBA00023204"/>
    </source>
</evidence>
<organism evidence="7 8">
    <name type="scientific">Psilocybe cf. subviscida</name>
    <dbReference type="NCBI Taxonomy" id="2480587"/>
    <lineage>
        <taxon>Eukaryota</taxon>
        <taxon>Fungi</taxon>
        <taxon>Dikarya</taxon>
        <taxon>Basidiomycota</taxon>
        <taxon>Agaricomycotina</taxon>
        <taxon>Agaricomycetes</taxon>
        <taxon>Agaricomycetidae</taxon>
        <taxon>Agaricales</taxon>
        <taxon>Agaricineae</taxon>
        <taxon>Strophariaceae</taxon>
        <taxon>Psilocybe</taxon>
    </lineage>
</organism>
<dbReference type="GO" id="GO:0005634">
    <property type="term" value="C:nucleus"/>
    <property type="evidence" value="ECO:0007669"/>
    <property type="project" value="UniProtKB-SubCell"/>
</dbReference>
<protein>
    <recommendedName>
        <fullName evidence="6">XLF-like N-terminal domain-containing protein</fullName>
    </recommendedName>
</protein>
<keyword evidence="8" id="KW-1185">Reference proteome</keyword>
<feature type="compositionally biased region" description="Gly residues" evidence="5">
    <location>
        <begin position="379"/>
        <end position="388"/>
    </location>
</feature>
<feature type="compositionally biased region" description="Basic residues" evidence="5">
    <location>
        <begin position="389"/>
        <end position="402"/>
    </location>
</feature>
<evidence type="ECO:0000256" key="4">
    <source>
        <dbReference type="ARBA" id="ARBA00023242"/>
    </source>
</evidence>
<keyword evidence="3" id="KW-0234">DNA repair</keyword>
<name>A0A8H5BRI5_9AGAR</name>
<keyword evidence="4" id="KW-0539">Nucleus</keyword>
<dbReference type="OrthoDB" id="3184250at2759"/>
<feature type="domain" description="XLF-like N-terminal" evidence="6">
    <location>
        <begin position="17"/>
        <end position="133"/>
    </location>
</feature>
<comment type="subcellular location">
    <subcellularLocation>
        <location evidence="1">Nucleus</location>
    </subcellularLocation>
</comment>
<dbReference type="GO" id="GO:0006303">
    <property type="term" value="P:double-strand break repair via nonhomologous end joining"/>
    <property type="evidence" value="ECO:0007669"/>
    <property type="project" value="UniProtKB-ARBA"/>
</dbReference>
<evidence type="ECO:0000259" key="6">
    <source>
        <dbReference type="Pfam" id="PF09302"/>
    </source>
</evidence>
<gene>
    <name evidence="7" type="ORF">D9619_004909</name>
</gene>
<sequence>MEEFTEEYNKFLLAREWMAKVDGSTSTPYLLKYHFIPGDWICVIMVTDTKRVWAEVVSSKTMARRWRNFNPNAAEYSEVSIEENAWRKRVSELLSEAHTIGGIVDLDFEVVDSDYSDLSLRLEGETFKWKWETCFLGYQRSSEIISQHLIFPLISLTHLSFSSGKPFSELPDIELEKSIDRIGRTAKRAADTHVKNTIAKPVIATSIRRMSAIYHTASNLSSVSSIAEKPYLHIEEPRKAESSKKPAREKTPEPVEEPQPVRKYNLREDTTAPQPSPGPVIEAKSTAPEPPKGPTDGSETETDTDDDEPAPQAGTSKQPEPMQVDTPPARSPSHMVEKPANSDSEVSPVRPAKKKLRVSSDDDDSSGSESKGKRSGSGAPRGGGGGIKRGARQPIKRGGKRF</sequence>
<proteinExistence type="predicted"/>
<dbReference type="Proteomes" id="UP000567179">
    <property type="component" value="Unassembled WGS sequence"/>
</dbReference>
<feature type="compositionally biased region" description="Acidic residues" evidence="5">
    <location>
        <begin position="298"/>
        <end position="309"/>
    </location>
</feature>
<keyword evidence="2" id="KW-0227">DNA damage</keyword>
<dbReference type="InterPro" id="IPR038051">
    <property type="entry name" value="XRCC4-like_N_sf"/>
</dbReference>
<evidence type="ECO:0000313" key="8">
    <source>
        <dbReference type="Proteomes" id="UP000567179"/>
    </source>
</evidence>
<dbReference type="InterPro" id="IPR015381">
    <property type="entry name" value="XLF-like_N"/>
</dbReference>
<comment type="caution">
    <text evidence="7">The sequence shown here is derived from an EMBL/GenBank/DDBJ whole genome shotgun (WGS) entry which is preliminary data.</text>
</comment>
<feature type="region of interest" description="Disordered" evidence="5">
    <location>
        <begin position="234"/>
        <end position="402"/>
    </location>
</feature>
<accession>A0A8H5BRI5</accession>
<evidence type="ECO:0000313" key="7">
    <source>
        <dbReference type="EMBL" id="KAF5327906.1"/>
    </source>
</evidence>
<evidence type="ECO:0000256" key="2">
    <source>
        <dbReference type="ARBA" id="ARBA00022763"/>
    </source>
</evidence>
<dbReference type="AlphaFoldDB" id="A0A8H5BRI5"/>
<feature type="compositionally biased region" description="Basic and acidic residues" evidence="5">
    <location>
        <begin position="234"/>
        <end position="253"/>
    </location>
</feature>
<dbReference type="Gene3D" id="2.170.210.10">
    <property type="entry name" value="DNA double-strand break repair and VJ recombination XRCC4, N-terminal"/>
    <property type="match status" value="1"/>
</dbReference>
<dbReference type="CDD" id="cd22285">
    <property type="entry name" value="HD_XLF_N"/>
    <property type="match status" value="1"/>
</dbReference>
<dbReference type="Pfam" id="PF09302">
    <property type="entry name" value="XLF"/>
    <property type="match status" value="1"/>
</dbReference>
<evidence type="ECO:0000256" key="5">
    <source>
        <dbReference type="SAM" id="MobiDB-lite"/>
    </source>
</evidence>
<evidence type="ECO:0000256" key="1">
    <source>
        <dbReference type="ARBA" id="ARBA00004123"/>
    </source>
</evidence>
<dbReference type="EMBL" id="JAACJJ010000014">
    <property type="protein sequence ID" value="KAF5327906.1"/>
    <property type="molecule type" value="Genomic_DNA"/>
</dbReference>
<reference evidence="7 8" key="1">
    <citation type="journal article" date="2020" name="ISME J.">
        <title>Uncovering the hidden diversity of litter-decomposition mechanisms in mushroom-forming fungi.</title>
        <authorList>
            <person name="Floudas D."/>
            <person name="Bentzer J."/>
            <person name="Ahren D."/>
            <person name="Johansson T."/>
            <person name="Persson P."/>
            <person name="Tunlid A."/>
        </authorList>
    </citation>
    <scope>NUCLEOTIDE SEQUENCE [LARGE SCALE GENOMIC DNA]</scope>
    <source>
        <strain evidence="7 8">CBS 101986</strain>
    </source>
</reference>